<protein>
    <submittedName>
        <fullName evidence="1">Uncharacterized protein</fullName>
    </submittedName>
</protein>
<name>A0A367UK99_9PROT</name>
<keyword evidence="2" id="KW-1185">Reference proteome</keyword>
<sequence length="175" mass="19063">MYSLVVAVLSISLGVILALASAVYLGNTWFSNTATNQAKHLLAAAEQVAAASRIQQTEHGPLPNSRALVTAGHLSSNPSSATKVKWIGKSPTLSSSWFRYNEIWVLPIENLERQVTLDDIEDTPVCQEIEKMNGSDNNIEPIIASLSSVSLGPVKFDCIAYSYNSSHHILFAYKE</sequence>
<dbReference type="RefSeq" id="WP_114119997.1">
    <property type="nucleotide sequence ID" value="NZ_JPWA01000001.1"/>
</dbReference>
<dbReference type="EMBL" id="JPWA01000001">
    <property type="protein sequence ID" value="RCK07542.1"/>
    <property type="molecule type" value="Genomic_DNA"/>
</dbReference>
<reference evidence="1 2" key="1">
    <citation type="submission" date="2014-07" db="EMBL/GenBank/DDBJ databases">
        <title>Draft genome sequence of Thalassospira xianhensis P-4 (MCCC 1A02616).</title>
        <authorList>
            <person name="Lai Q."/>
            <person name="Shao Z."/>
        </authorList>
    </citation>
    <scope>NUCLEOTIDE SEQUENCE [LARGE SCALE GENOMIC DNA]</scope>
    <source>
        <strain evidence="1 2">MCCC 1A02616</strain>
    </source>
</reference>
<evidence type="ECO:0000313" key="2">
    <source>
        <dbReference type="Proteomes" id="UP000252419"/>
    </source>
</evidence>
<dbReference type="Proteomes" id="UP000252419">
    <property type="component" value="Unassembled WGS sequence"/>
</dbReference>
<accession>A0A367UK99</accession>
<dbReference type="AlphaFoldDB" id="A0A367UK99"/>
<evidence type="ECO:0000313" key="1">
    <source>
        <dbReference type="EMBL" id="RCK07542.1"/>
    </source>
</evidence>
<comment type="caution">
    <text evidence="1">The sequence shown here is derived from an EMBL/GenBank/DDBJ whole genome shotgun (WGS) entry which is preliminary data.</text>
</comment>
<organism evidence="1 2">
    <name type="scientific">Thalassospira xianhensis MCCC 1A02616</name>
    <dbReference type="NCBI Taxonomy" id="1177929"/>
    <lineage>
        <taxon>Bacteria</taxon>
        <taxon>Pseudomonadati</taxon>
        <taxon>Pseudomonadota</taxon>
        <taxon>Alphaproteobacteria</taxon>
        <taxon>Rhodospirillales</taxon>
        <taxon>Thalassospiraceae</taxon>
        <taxon>Thalassospira</taxon>
    </lineage>
</organism>
<proteinExistence type="predicted"/>
<gene>
    <name evidence="1" type="ORF">TH5_00205</name>
</gene>